<accession>A0A1F5C644</accession>
<feature type="transmembrane region" description="Helical" evidence="6">
    <location>
        <begin position="90"/>
        <end position="108"/>
    </location>
</feature>
<gene>
    <name evidence="8" type="ORF">A2907_00715</name>
</gene>
<protein>
    <recommendedName>
        <fullName evidence="7">GtrA/DPMS transmembrane domain-containing protein</fullName>
    </recommendedName>
</protein>
<comment type="caution">
    <text evidence="8">The sequence shown here is derived from an EMBL/GenBank/DDBJ whole genome shotgun (WGS) entry which is preliminary data.</text>
</comment>
<keyword evidence="3 6" id="KW-0812">Transmembrane</keyword>
<evidence type="ECO:0000256" key="5">
    <source>
        <dbReference type="ARBA" id="ARBA00023136"/>
    </source>
</evidence>
<keyword evidence="5 6" id="KW-0472">Membrane</keyword>
<dbReference type="GO" id="GO:0000271">
    <property type="term" value="P:polysaccharide biosynthetic process"/>
    <property type="evidence" value="ECO:0007669"/>
    <property type="project" value="InterPro"/>
</dbReference>
<sequence length="218" mass="24332">MEQPFQRAQATVAVESASPVIKFRKGDAIASVALGLIIGFFTPFILNNIGRTLPLQDFYFVIFPIVALMGMWIVFLIAARVPVFVQITKFGAIGAANTVIDFGILNFLSFKFQIFSGGSLTILNIISFSVAVINSYFWNKHWTFKSEQNNSSKQFIEFIVVSVIGVLINTGIVYLMTTLVIPFAGISEQIWLNIGKLMATFISLAWNFAGYKFIVFRK</sequence>
<proteinExistence type="inferred from homology"/>
<evidence type="ECO:0000259" key="7">
    <source>
        <dbReference type="Pfam" id="PF04138"/>
    </source>
</evidence>
<comment type="similarity">
    <text evidence="2">Belongs to the GtrA family.</text>
</comment>
<dbReference type="InterPro" id="IPR051401">
    <property type="entry name" value="GtrA_CellWall_Glycosyl"/>
</dbReference>
<evidence type="ECO:0000256" key="3">
    <source>
        <dbReference type="ARBA" id="ARBA00022692"/>
    </source>
</evidence>
<organism evidence="8 9">
    <name type="scientific">Candidatus Azambacteria bacterium RIFCSPLOWO2_01_FULL_37_9</name>
    <dbReference type="NCBI Taxonomy" id="1797297"/>
    <lineage>
        <taxon>Bacteria</taxon>
        <taxon>Candidatus Azamiibacteriota</taxon>
    </lineage>
</organism>
<feature type="transmembrane region" description="Helical" evidence="6">
    <location>
        <begin position="114"/>
        <end position="137"/>
    </location>
</feature>
<evidence type="ECO:0000256" key="2">
    <source>
        <dbReference type="ARBA" id="ARBA00009399"/>
    </source>
</evidence>
<feature type="transmembrane region" description="Helical" evidence="6">
    <location>
        <begin position="28"/>
        <end position="46"/>
    </location>
</feature>
<name>A0A1F5C644_9BACT</name>
<evidence type="ECO:0000256" key="1">
    <source>
        <dbReference type="ARBA" id="ARBA00004141"/>
    </source>
</evidence>
<keyword evidence="4 6" id="KW-1133">Transmembrane helix</keyword>
<dbReference type="AlphaFoldDB" id="A0A1F5C644"/>
<dbReference type="Pfam" id="PF04138">
    <property type="entry name" value="GtrA_DPMS_TM"/>
    <property type="match status" value="1"/>
</dbReference>
<dbReference type="EMBL" id="MEYQ01000047">
    <property type="protein sequence ID" value="OGD38322.1"/>
    <property type="molecule type" value="Genomic_DNA"/>
</dbReference>
<dbReference type="InterPro" id="IPR007267">
    <property type="entry name" value="GtrA_DPMS_TM"/>
</dbReference>
<dbReference type="PANTHER" id="PTHR38459:SF1">
    <property type="entry name" value="PROPHAGE BACTOPRENOL-LINKED GLUCOSE TRANSLOCASE HOMOLOG"/>
    <property type="match status" value="1"/>
</dbReference>
<evidence type="ECO:0000256" key="4">
    <source>
        <dbReference type="ARBA" id="ARBA00022989"/>
    </source>
</evidence>
<comment type="subcellular location">
    <subcellularLocation>
        <location evidence="1">Membrane</location>
        <topology evidence="1">Multi-pass membrane protein</topology>
    </subcellularLocation>
</comment>
<feature type="transmembrane region" description="Helical" evidence="6">
    <location>
        <begin position="158"/>
        <end position="184"/>
    </location>
</feature>
<evidence type="ECO:0000313" key="8">
    <source>
        <dbReference type="EMBL" id="OGD38322.1"/>
    </source>
</evidence>
<dbReference type="Proteomes" id="UP000177947">
    <property type="component" value="Unassembled WGS sequence"/>
</dbReference>
<evidence type="ECO:0000256" key="6">
    <source>
        <dbReference type="SAM" id="Phobius"/>
    </source>
</evidence>
<feature type="transmembrane region" description="Helical" evidence="6">
    <location>
        <begin position="190"/>
        <end position="209"/>
    </location>
</feature>
<feature type="transmembrane region" description="Helical" evidence="6">
    <location>
        <begin position="58"/>
        <end position="78"/>
    </location>
</feature>
<feature type="domain" description="GtrA/DPMS transmembrane" evidence="7">
    <location>
        <begin position="89"/>
        <end position="216"/>
    </location>
</feature>
<dbReference type="GO" id="GO:0005886">
    <property type="term" value="C:plasma membrane"/>
    <property type="evidence" value="ECO:0007669"/>
    <property type="project" value="TreeGrafter"/>
</dbReference>
<evidence type="ECO:0000313" key="9">
    <source>
        <dbReference type="Proteomes" id="UP000177947"/>
    </source>
</evidence>
<dbReference type="PANTHER" id="PTHR38459">
    <property type="entry name" value="PROPHAGE BACTOPRENOL-LINKED GLUCOSE TRANSLOCASE HOMOLOG"/>
    <property type="match status" value="1"/>
</dbReference>
<reference evidence="8 9" key="1">
    <citation type="journal article" date="2016" name="Nat. Commun.">
        <title>Thousands of microbial genomes shed light on interconnected biogeochemical processes in an aquifer system.</title>
        <authorList>
            <person name="Anantharaman K."/>
            <person name="Brown C.T."/>
            <person name="Hug L.A."/>
            <person name="Sharon I."/>
            <person name="Castelle C.J."/>
            <person name="Probst A.J."/>
            <person name="Thomas B.C."/>
            <person name="Singh A."/>
            <person name="Wilkins M.J."/>
            <person name="Karaoz U."/>
            <person name="Brodie E.L."/>
            <person name="Williams K.H."/>
            <person name="Hubbard S.S."/>
            <person name="Banfield J.F."/>
        </authorList>
    </citation>
    <scope>NUCLEOTIDE SEQUENCE [LARGE SCALE GENOMIC DNA]</scope>
</reference>